<dbReference type="Gene3D" id="1.10.287.1490">
    <property type="match status" value="1"/>
</dbReference>
<gene>
    <name evidence="3" type="ORF">AArcS_0615</name>
</gene>
<keyword evidence="1" id="KW-0175">Coiled coil</keyword>
<dbReference type="GeneID" id="70683996"/>
<accession>A0A897MN61</accession>
<sequence>MGDNDPGLGDREGTNEFTRGGADTRNASSDTETFEELQGEVEELSADDLVEDPVYLEFLDSFGTFEQNEDSMSLDELLEEAEESANTGDSRPRTTDGGAEQRRDDDPRIEITDGDENQKTAIDVDMLITALEDEDVSDSKRAKLRNALGIRDNRQVEVQLNYLKSRFLDLEAYIEAMEDLFGADTDLLEEVDELHGELGRLRDSITEQNERIERLEADVETLKDDGSRREAELATIEGRLEETNEMIEQNLSAIETELNTARQWRENVASAFRTAQSE</sequence>
<feature type="compositionally biased region" description="Acidic residues" evidence="2">
    <location>
        <begin position="67"/>
        <end position="83"/>
    </location>
</feature>
<protein>
    <submittedName>
        <fullName evidence="3">Uncharacterized protein</fullName>
    </submittedName>
</protein>
<feature type="coiled-coil region" evidence="1">
    <location>
        <begin position="198"/>
        <end position="257"/>
    </location>
</feature>
<feature type="compositionally biased region" description="Basic and acidic residues" evidence="2">
    <location>
        <begin position="90"/>
        <end position="111"/>
    </location>
</feature>
<dbReference type="KEGG" id="hara:AArcS_0615"/>
<keyword evidence="4" id="KW-1185">Reference proteome</keyword>
<dbReference type="EMBL" id="CP064786">
    <property type="protein sequence ID" value="QSG01842.1"/>
    <property type="molecule type" value="Genomic_DNA"/>
</dbReference>
<evidence type="ECO:0000313" key="3">
    <source>
        <dbReference type="EMBL" id="QSG01842.1"/>
    </source>
</evidence>
<reference evidence="3" key="1">
    <citation type="submission" date="2020-11" db="EMBL/GenBank/DDBJ databases">
        <title>Carbohydrate-dependent, anaerobic sulfur respiration: A novel catabolism in halophilic archaea.</title>
        <authorList>
            <person name="Sorokin D.Y."/>
            <person name="Messina E."/>
            <person name="Smedile F."/>
            <person name="La Cono V."/>
            <person name="Hallsworth J.E."/>
            <person name="Yakimov M.M."/>
        </authorList>
    </citation>
    <scope>NUCLEOTIDE SEQUENCE</scope>
    <source>
        <strain evidence="3">AArc-S</strain>
    </source>
</reference>
<organism evidence="3 4">
    <name type="scientific">Natranaeroarchaeum sulfidigenes</name>
    <dbReference type="NCBI Taxonomy" id="2784880"/>
    <lineage>
        <taxon>Archaea</taxon>
        <taxon>Methanobacteriati</taxon>
        <taxon>Methanobacteriota</taxon>
        <taxon>Stenosarchaea group</taxon>
        <taxon>Halobacteria</taxon>
        <taxon>Halobacteriales</taxon>
        <taxon>Natronoarchaeaceae</taxon>
        <taxon>Natranaeroarchaeum</taxon>
    </lineage>
</organism>
<dbReference type="Proteomes" id="UP000663586">
    <property type="component" value="Chromosome"/>
</dbReference>
<dbReference type="AlphaFoldDB" id="A0A897MN61"/>
<evidence type="ECO:0000256" key="1">
    <source>
        <dbReference type="SAM" id="Coils"/>
    </source>
</evidence>
<evidence type="ECO:0000313" key="4">
    <source>
        <dbReference type="Proteomes" id="UP000663586"/>
    </source>
</evidence>
<dbReference type="RefSeq" id="WP_238478949.1">
    <property type="nucleotide sequence ID" value="NZ_CP064786.1"/>
</dbReference>
<proteinExistence type="predicted"/>
<evidence type="ECO:0000256" key="2">
    <source>
        <dbReference type="SAM" id="MobiDB-lite"/>
    </source>
</evidence>
<feature type="region of interest" description="Disordered" evidence="2">
    <location>
        <begin position="67"/>
        <end position="117"/>
    </location>
</feature>
<feature type="region of interest" description="Disordered" evidence="2">
    <location>
        <begin position="1"/>
        <end position="39"/>
    </location>
</feature>
<name>A0A897MN61_9EURY</name>